<dbReference type="EMBL" id="KZ678495">
    <property type="protein sequence ID" value="PSR81742.1"/>
    <property type="molecule type" value="Genomic_DNA"/>
</dbReference>
<dbReference type="InParanoid" id="A0A2T3A2R4"/>
<evidence type="ECO:0000313" key="2">
    <source>
        <dbReference type="Proteomes" id="UP000241462"/>
    </source>
</evidence>
<name>A0A2T3A2R4_9PEZI</name>
<proteinExistence type="predicted"/>
<evidence type="ECO:0000313" key="1">
    <source>
        <dbReference type="EMBL" id="PSR81742.1"/>
    </source>
</evidence>
<accession>A0A2T3A2R4</accession>
<protein>
    <submittedName>
        <fullName evidence="1">Uncharacterized protein</fullName>
    </submittedName>
</protein>
<reference evidence="1 2" key="1">
    <citation type="journal article" date="2018" name="Mycol. Prog.">
        <title>Coniella lustricola, a new species from submerged detritus.</title>
        <authorList>
            <person name="Raudabaugh D.B."/>
            <person name="Iturriaga T."/>
            <person name="Carver A."/>
            <person name="Mondo S."/>
            <person name="Pangilinan J."/>
            <person name="Lipzen A."/>
            <person name="He G."/>
            <person name="Amirebrahimi M."/>
            <person name="Grigoriev I.V."/>
            <person name="Miller A.N."/>
        </authorList>
    </citation>
    <scope>NUCLEOTIDE SEQUENCE [LARGE SCALE GENOMIC DNA]</scope>
    <source>
        <strain evidence="1 2">B22-T-1</strain>
    </source>
</reference>
<dbReference type="Proteomes" id="UP000241462">
    <property type="component" value="Unassembled WGS sequence"/>
</dbReference>
<sequence length="198" mass="21846">MHYSCPITHRGACKSVYRDIVLEGAGRLRISPRRRRAMLPRQRSMCVSTCLDTAGRRCICVTWRRGDSIVSISVCKQKESTWASMRLSMTLTSGKCIVSAEPTEISQPLPGPPKTLWRADESILRVQVSACPCDQGTARSPAILPSSRIWWERVEEGHGTPKEPQGDMGRYAGTLADVHVKGHGERAGAVHHLAWTAA</sequence>
<dbReference type="AlphaFoldDB" id="A0A2T3A2R4"/>
<gene>
    <name evidence="1" type="ORF">BD289DRAFT_32799</name>
</gene>
<keyword evidence="2" id="KW-1185">Reference proteome</keyword>
<organism evidence="1 2">
    <name type="scientific">Coniella lustricola</name>
    <dbReference type="NCBI Taxonomy" id="2025994"/>
    <lineage>
        <taxon>Eukaryota</taxon>
        <taxon>Fungi</taxon>
        <taxon>Dikarya</taxon>
        <taxon>Ascomycota</taxon>
        <taxon>Pezizomycotina</taxon>
        <taxon>Sordariomycetes</taxon>
        <taxon>Sordariomycetidae</taxon>
        <taxon>Diaporthales</taxon>
        <taxon>Schizoparmaceae</taxon>
        <taxon>Coniella</taxon>
    </lineage>
</organism>